<sequence>MFKILFFAAIAAVIYFGWRSVRMKQMELEKRLDQQEKSVQKTQQSGERMVQCANCGVYVPESEAIRIGRDCYCCREHAEAGRRR</sequence>
<keyword evidence="2" id="KW-1185">Reference proteome</keyword>
<evidence type="ECO:0000313" key="2">
    <source>
        <dbReference type="Proteomes" id="UP000472580"/>
    </source>
</evidence>
<accession>A0A6L6YHY2</accession>
<gene>
    <name evidence="1" type="ORF">E5987_09220</name>
</gene>
<dbReference type="EMBL" id="WSRP01000029">
    <property type="protein sequence ID" value="MVX57375.1"/>
    <property type="molecule type" value="Genomic_DNA"/>
</dbReference>
<dbReference type="NCBIfam" id="NF041023">
    <property type="entry name" value="PP0621_fam"/>
    <property type="match status" value="1"/>
</dbReference>
<dbReference type="RefSeq" id="WP_160335800.1">
    <property type="nucleotide sequence ID" value="NZ_CALPCR010000025.1"/>
</dbReference>
<evidence type="ECO:0000313" key="1">
    <source>
        <dbReference type="EMBL" id="MVX57375.1"/>
    </source>
</evidence>
<dbReference type="OrthoDB" id="9814432at2"/>
<comment type="caution">
    <text evidence="1">The sequence shown here is derived from an EMBL/GenBank/DDBJ whole genome shotgun (WGS) entry which is preliminary data.</text>
</comment>
<dbReference type="InterPro" id="IPR049708">
    <property type="entry name" value="PP0621-like"/>
</dbReference>
<dbReference type="Proteomes" id="UP000472580">
    <property type="component" value="Unassembled WGS sequence"/>
</dbReference>
<proteinExistence type="predicted"/>
<organism evidence="1 2">
    <name type="scientific">Parasutterella muris</name>
    <dbReference type="NCBI Taxonomy" id="2565572"/>
    <lineage>
        <taxon>Bacteria</taxon>
        <taxon>Pseudomonadati</taxon>
        <taxon>Pseudomonadota</taxon>
        <taxon>Betaproteobacteria</taxon>
        <taxon>Burkholderiales</taxon>
        <taxon>Sutterellaceae</taxon>
        <taxon>Parasutterella</taxon>
    </lineage>
</organism>
<name>A0A6L6YHY2_9BURK</name>
<reference evidence="1 2" key="1">
    <citation type="submission" date="2019-12" db="EMBL/GenBank/DDBJ databases">
        <title>Microbes associate with the intestines of laboratory mice.</title>
        <authorList>
            <person name="Navarre W."/>
            <person name="Wong E."/>
        </authorList>
    </citation>
    <scope>NUCLEOTIDE SEQUENCE [LARGE SCALE GENOMIC DNA]</scope>
    <source>
        <strain evidence="1 2">NM82_D38</strain>
    </source>
</reference>
<protein>
    <submittedName>
        <fullName evidence="1">Uncharacterized protein</fullName>
    </submittedName>
</protein>
<dbReference type="AlphaFoldDB" id="A0A6L6YHY2"/>